<dbReference type="RefSeq" id="WP_160879222.1">
    <property type="nucleotide sequence ID" value="NZ_WUEK01000011.1"/>
</dbReference>
<dbReference type="Pfam" id="PF00905">
    <property type="entry name" value="Transpeptidase"/>
    <property type="match status" value="1"/>
</dbReference>
<comment type="caution">
    <text evidence="8">The sequence shown here is derived from an EMBL/GenBank/DDBJ whole genome shotgun (WGS) entry which is preliminary data.</text>
</comment>
<keyword evidence="9" id="KW-1185">Reference proteome</keyword>
<accession>A0A6L7F2M4</accession>
<protein>
    <submittedName>
        <fullName evidence="8">Penicillin-binding protein</fullName>
    </submittedName>
</protein>
<dbReference type="GO" id="GO:0071555">
    <property type="term" value="P:cell wall organization"/>
    <property type="evidence" value="ECO:0007669"/>
    <property type="project" value="TreeGrafter"/>
</dbReference>
<keyword evidence="3" id="KW-0472">Membrane</keyword>
<dbReference type="InterPro" id="IPR012338">
    <property type="entry name" value="Beta-lactam/transpept-like"/>
</dbReference>
<dbReference type="PROSITE" id="PS51257">
    <property type="entry name" value="PROKAR_LIPOPROTEIN"/>
    <property type="match status" value="1"/>
</dbReference>
<evidence type="ECO:0000313" key="8">
    <source>
        <dbReference type="EMBL" id="MXG91292.1"/>
    </source>
</evidence>
<feature type="domain" description="NTF2-like N-terminal transpeptidase" evidence="7">
    <location>
        <begin position="34"/>
        <end position="139"/>
    </location>
</feature>
<evidence type="ECO:0000259" key="6">
    <source>
        <dbReference type="Pfam" id="PF03717"/>
    </source>
</evidence>
<dbReference type="InterPro" id="IPR050515">
    <property type="entry name" value="Beta-lactam/transpept"/>
</dbReference>
<dbReference type="AlphaFoldDB" id="A0A6L7F2M4"/>
<comment type="subcellular location">
    <subcellularLocation>
        <location evidence="1">Membrane</location>
    </subcellularLocation>
</comment>
<evidence type="ECO:0000256" key="3">
    <source>
        <dbReference type="ARBA" id="ARBA00023136"/>
    </source>
</evidence>
<dbReference type="Pfam" id="PF03717">
    <property type="entry name" value="PBP_dimer"/>
    <property type="match status" value="1"/>
</dbReference>
<evidence type="ECO:0000313" key="9">
    <source>
        <dbReference type="Proteomes" id="UP000473325"/>
    </source>
</evidence>
<feature type="domain" description="Penicillin-binding protein transpeptidase" evidence="5">
    <location>
        <begin position="354"/>
        <end position="628"/>
    </location>
</feature>
<dbReference type="GO" id="GO:0071972">
    <property type="term" value="F:peptidoglycan L,D-transpeptidase activity"/>
    <property type="evidence" value="ECO:0007669"/>
    <property type="project" value="TreeGrafter"/>
</dbReference>
<evidence type="ECO:0000256" key="4">
    <source>
        <dbReference type="SAM" id="SignalP"/>
    </source>
</evidence>
<dbReference type="GO" id="GO:0008658">
    <property type="term" value="F:penicillin binding"/>
    <property type="evidence" value="ECO:0007669"/>
    <property type="project" value="InterPro"/>
</dbReference>
<evidence type="ECO:0000256" key="1">
    <source>
        <dbReference type="ARBA" id="ARBA00004370"/>
    </source>
</evidence>
<dbReference type="GO" id="GO:0005886">
    <property type="term" value="C:plasma membrane"/>
    <property type="evidence" value="ECO:0007669"/>
    <property type="project" value="TreeGrafter"/>
</dbReference>
<name>A0A6L7F2M4_9ACTN</name>
<dbReference type="PANTHER" id="PTHR30627">
    <property type="entry name" value="PEPTIDOGLYCAN D,D-TRANSPEPTIDASE"/>
    <property type="match status" value="1"/>
</dbReference>
<dbReference type="PANTHER" id="PTHR30627:SF24">
    <property type="entry name" value="PENICILLIN-BINDING PROTEIN 4B"/>
    <property type="match status" value="1"/>
</dbReference>
<feature type="chain" id="PRO_5027002981" evidence="4">
    <location>
        <begin position="22"/>
        <end position="635"/>
    </location>
</feature>
<dbReference type="Gene3D" id="3.90.1310.10">
    <property type="entry name" value="Penicillin-binding protein 2a (Domain 2)"/>
    <property type="match status" value="1"/>
</dbReference>
<dbReference type="Gene3D" id="3.40.710.10">
    <property type="entry name" value="DD-peptidase/beta-lactamase superfamily"/>
    <property type="match status" value="1"/>
</dbReference>
<dbReference type="Pfam" id="PF05223">
    <property type="entry name" value="MecA_N"/>
    <property type="match status" value="1"/>
</dbReference>
<dbReference type="InterPro" id="IPR005311">
    <property type="entry name" value="PBP_dimer"/>
</dbReference>
<proteinExistence type="inferred from homology"/>
<feature type="signal peptide" evidence="4">
    <location>
        <begin position="1"/>
        <end position="21"/>
    </location>
</feature>
<dbReference type="InterPro" id="IPR001460">
    <property type="entry name" value="PCN-bd_Tpept"/>
</dbReference>
<keyword evidence="4" id="KW-0732">Signal</keyword>
<dbReference type="InterPro" id="IPR007887">
    <property type="entry name" value="MecA_N"/>
</dbReference>
<evidence type="ECO:0000259" key="7">
    <source>
        <dbReference type="Pfam" id="PF05223"/>
    </source>
</evidence>
<dbReference type="InterPro" id="IPR036138">
    <property type="entry name" value="PBP_dimer_sf"/>
</dbReference>
<organism evidence="8 9">
    <name type="scientific">Nocardioides flavescens</name>
    <dbReference type="NCBI Taxonomy" id="2691959"/>
    <lineage>
        <taxon>Bacteria</taxon>
        <taxon>Bacillati</taxon>
        <taxon>Actinomycetota</taxon>
        <taxon>Actinomycetes</taxon>
        <taxon>Propionibacteriales</taxon>
        <taxon>Nocardioidaceae</taxon>
        <taxon>Nocardioides</taxon>
    </lineage>
</organism>
<dbReference type="Proteomes" id="UP000473325">
    <property type="component" value="Unassembled WGS sequence"/>
</dbReference>
<dbReference type="SUPFAM" id="SSF56601">
    <property type="entry name" value="beta-lactamase/transpeptidase-like"/>
    <property type="match status" value="1"/>
</dbReference>
<dbReference type="GO" id="GO:0046677">
    <property type="term" value="P:response to antibiotic"/>
    <property type="evidence" value="ECO:0007669"/>
    <property type="project" value="InterPro"/>
</dbReference>
<dbReference type="SUPFAM" id="SSF56519">
    <property type="entry name" value="Penicillin binding protein dimerisation domain"/>
    <property type="match status" value="1"/>
</dbReference>
<evidence type="ECO:0000256" key="2">
    <source>
        <dbReference type="ARBA" id="ARBA00007171"/>
    </source>
</evidence>
<dbReference type="EMBL" id="WUEK01000011">
    <property type="protein sequence ID" value="MXG91292.1"/>
    <property type="molecule type" value="Genomic_DNA"/>
</dbReference>
<sequence>MKSRVLASALLLALVASGCTGDDEPEAQTQQPQPEDTATALASGLNARDLSKVALTPDTATTAQASYDAVTDQLADTPVQVEVGDVERTGSTATATLRWSWDLTSATWDYESTAQLQYADDGWQVAWTPAVVEPSLVEGEALDVSSVLADRGDVLGAGGEPIVTERVVSRIGIDKTQLAGADPQASARALARLVGIDVKPYVQAVGAAGASAYVEAIVFRDGETPAEVTAGLPAIAGARAIAGSVPLAPTRDFAAPLLGRVGEVTAEIIAEKPEYHPGDTAGLSGLQERYDDQLRGTPGVEVVAVKTDGAGAGTQRVLFRTEATPGTPLQLSLDVGLETTAEQLLADVGPASALVAIRPSTGELLAAANGPGTGGTNLATFGQAAPGSTFKAVTSLALLRAGLTPDSTVPCTREITVDGKRFTNYSDYPSSAIGDISLQRAVANSCNTAFISQAATLQGTALFDAGVSLGIGLDHDLGFPAYFGKTDPDTASQTGAAAQLIGQGTILASPMVMATVIASIQQGSLVIPNLVSGVTSTPPDGAAPLTEAEAGALRQMLRSVVTDGSGRGLADVPGPPVIAKTGTAEFGTGADLQTHAWMIAAQGDLAVCVYVDIGASGSQTAGPIVEAFLRAAQGG</sequence>
<comment type="similarity">
    <text evidence="2">Belongs to the transpeptidase family.</text>
</comment>
<evidence type="ECO:0000259" key="5">
    <source>
        <dbReference type="Pfam" id="PF00905"/>
    </source>
</evidence>
<reference evidence="8 9" key="1">
    <citation type="submission" date="2019-12" db="EMBL/GenBank/DDBJ databases">
        <authorList>
            <person name="Kun Z."/>
        </authorList>
    </citation>
    <scope>NUCLEOTIDE SEQUENCE [LARGE SCALE GENOMIC DNA]</scope>
    <source>
        <strain evidence="8 9">YIM 123512</strain>
    </source>
</reference>
<gene>
    <name evidence="8" type="ORF">GRQ65_17225</name>
</gene>
<feature type="domain" description="Penicillin-binding protein dimerisation" evidence="6">
    <location>
        <begin position="149"/>
        <end position="310"/>
    </location>
</feature>